<reference evidence="3 4" key="1">
    <citation type="journal article" date="2024" name="J. Plant Pathol.">
        <title>Sequence and assembly of the genome of Seiridium unicorne, isolate CBS 538.82, causal agent of cypress canker disease.</title>
        <authorList>
            <person name="Scali E."/>
            <person name="Rocca G.D."/>
            <person name="Danti R."/>
            <person name="Garbelotto M."/>
            <person name="Barberini S."/>
            <person name="Baroncelli R."/>
            <person name="Emiliani G."/>
        </authorList>
    </citation>
    <scope>NUCLEOTIDE SEQUENCE [LARGE SCALE GENOMIC DNA]</scope>
    <source>
        <strain evidence="3 4">BM-138-508</strain>
    </source>
</reference>
<keyword evidence="4" id="KW-1185">Reference proteome</keyword>
<dbReference type="Proteomes" id="UP001408356">
    <property type="component" value="Unassembled WGS sequence"/>
</dbReference>
<feature type="compositionally biased region" description="Low complexity" evidence="1">
    <location>
        <begin position="29"/>
        <end position="56"/>
    </location>
</feature>
<proteinExistence type="predicted"/>
<comment type="caution">
    <text evidence="3">The sequence shown here is derived from an EMBL/GenBank/DDBJ whole genome shotgun (WGS) entry which is preliminary data.</text>
</comment>
<feature type="domain" description="NADAR" evidence="2">
    <location>
        <begin position="63"/>
        <end position="247"/>
    </location>
</feature>
<dbReference type="Gene3D" id="1.10.357.40">
    <property type="entry name" value="YbiA-like"/>
    <property type="match status" value="1"/>
</dbReference>
<dbReference type="CDD" id="cd15457">
    <property type="entry name" value="NADAR"/>
    <property type="match status" value="1"/>
</dbReference>
<dbReference type="EMBL" id="JARVKF010000168">
    <property type="protein sequence ID" value="KAK9421564.1"/>
    <property type="molecule type" value="Genomic_DNA"/>
</dbReference>
<evidence type="ECO:0000313" key="3">
    <source>
        <dbReference type="EMBL" id="KAK9421564.1"/>
    </source>
</evidence>
<dbReference type="InterPro" id="IPR037238">
    <property type="entry name" value="YbiA-like_sf"/>
</dbReference>
<dbReference type="InterPro" id="IPR012816">
    <property type="entry name" value="NADAR"/>
</dbReference>
<organism evidence="3 4">
    <name type="scientific">Seiridium unicorne</name>
    <dbReference type="NCBI Taxonomy" id="138068"/>
    <lineage>
        <taxon>Eukaryota</taxon>
        <taxon>Fungi</taxon>
        <taxon>Dikarya</taxon>
        <taxon>Ascomycota</taxon>
        <taxon>Pezizomycotina</taxon>
        <taxon>Sordariomycetes</taxon>
        <taxon>Xylariomycetidae</taxon>
        <taxon>Amphisphaeriales</taxon>
        <taxon>Sporocadaceae</taxon>
        <taxon>Seiridium</taxon>
    </lineage>
</organism>
<evidence type="ECO:0000256" key="1">
    <source>
        <dbReference type="SAM" id="MobiDB-lite"/>
    </source>
</evidence>
<evidence type="ECO:0000313" key="4">
    <source>
        <dbReference type="Proteomes" id="UP001408356"/>
    </source>
</evidence>
<gene>
    <name evidence="3" type="ORF">SUNI508_05494</name>
</gene>
<evidence type="ECO:0000259" key="2">
    <source>
        <dbReference type="Pfam" id="PF08719"/>
    </source>
</evidence>
<feature type="region of interest" description="Disordered" evidence="1">
    <location>
        <begin position="1"/>
        <end position="57"/>
    </location>
</feature>
<protein>
    <recommendedName>
        <fullName evidence="2">NADAR domain-containing protein</fullName>
    </recommendedName>
</protein>
<dbReference type="Pfam" id="PF08719">
    <property type="entry name" value="NADAR"/>
    <property type="match status" value="1"/>
</dbReference>
<dbReference type="SUPFAM" id="SSF143990">
    <property type="entry name" value="YbiA-like"/>
    <property type="match status" value="1"/>
</dbReference>
<accession>A0ABR2V3S1</accession>
<name>A0ABR2V3S1_9PEZI</name>
<sequence length="254" mass="28436">MPRKRKTPKPKAEVPGLSRPSSAAMSTLPAEPANEAAANSAAPSQSSSSSSVSPNSTNKAPVYFWKETDPRRGYLCQWYHFVPFYDPSDSEAKIYRSAEYYMMHHKALLFGDVVTAADILKTGSPRKVKDLGRAVQGYDETTWNANKERIVRRGNVCKFTYPVADSELGGEAEKVWRLGTGIDAKEMRASSFRQVLLCTGDRELVEASPFDAIWGIGYREEDAEQNREKWGENLLGKALMAVREEFRKEEAVKD</sequence>